<name>A0A1U7M5A7_TISCR</name>
<dbReference type="Proteomes" id="UP000186112">
    <property type="component" value="Unassembled WGS sequence"/>
</dbReference>
<sequence length="384" mass="45382">MQITFFSFVMSLLWFNLYMVIINTFRKRDNFIISFSTFPLVFFLFLSIFRLIFNFEIPDSVIIRSRSIFPKIYDLIRKPLYLKDFGINILQLFIFTWITVALILIVSNALKYKNFKKSLNKLNKNQSTENQGRFNKVLKQTKMIDKIDIVQNDKISSPFIVGVVKGKVYIPDITFSQEELEYIISHEINHFLERDSLKKILIQGIKYIFWWNPFAHLFANNFNHILEIQCDLKTTASFSAEEKITYLESITKIIKDSKSNNIKYSTVPNFINIDDMDSLKQRFRIVLNHKEKRSWFNIFNVGLCVLALCLYIGSYFIIIQPDYKPSNNEIYEDEGKSEDNSFIIEKSNGDYDVHIDNIFKYSIKDLEELDEDLNNLPIYKEGVN</sequence>
<evidence type="ECO:0000256" key="1">
    <source>
        <dbReference type="SAM" id="Phobius"/>
    </source>
</evidence>
<dbReference type="EMBL" id="LTDM01000026">
    <property type="protein sequence ID" value="OLS02465.1"/>
    <property type="molecule type" value="Genomic_DNA"/>
</dbReference>
<feature type="domain" description="Peptidase M56" evidence="2">
    <location>
        <begin position="88"/>
        <end position="284"/>
    </location>
</feature>
<protein>
    <submittedName>
        <fullName evidence="3">Methicillin resistance mecR1 protein</fullName>
    </submittedName>
</protein>
<feature type="transmembrane region" description="Helical" evidence="1">
    <location>
        <begin position="89"/>
        <end position="110"/>
    </location>
</feature>
<dbReference type="CDD" id="cd07341">
    <property type="entry name" value="M56_BlaR1_MecR1_like"/>
    <property type="match status" value="1"/>
</dbReference>
<dbReference type="InterPro" id="IPR052173">
    <property type="entry name" value="Beta-lactam_resp_regulator"/>
</dbReference>
<evidence type="ECO:0000313" key="3">
    <source>
        <dbReference type="EMBL" id="OLS02465.1"/>
    </source>
</evidence>
<dbReference type="RefSeq" id="WP_075726785.1">
    <property type="nucleotide sequence ID" value="NZ_LTDM01000026.1"/>
</dbReference>
<keyword evidence="1" id="KW-0812">Transmembrane</keyword>
<evidence type="ECO:0000313" key="4">
    <source>
        <dbReference type="Proteomes" id="UP000186112"/>
    </source>
</evidence>
<reference evidence="3 4" key="1">
    <citation type="submission" date="2016-02" db="EMBL/GenBank/DDBJ databases">
        <title>Genome sequence of Tissierella creatinophila DSM 6911.</title>
        <authorList>
            <person name="Poehlein A."/>
            <person name="Daniel R."/>
        </authorList>
    </citation>
    <scope>NUCLEOTIDE SEQUENCE [LARGE SCALE GENOMIC DNA]</scope>
    <source>
        <strain evidence="3 4">DSM 6911</strain>
    </source>
</reference>
<comment type="caution">
    <text evidence="3">The sequence shown here is derived from an EMBL/GenBank/DDBJ whole genome shotgun (WGS) entry which is preliminary data.</text>
</comment>
<keyword evidence="4" id="KW-1185">Reference proteome</keyword>
<dbReference type="AlphaFoldDB" id="A0A1U7M5A7"/>
<gene>
    <name evidence="3" type="primary">mecR1</name>
    <name evidence="3" type="ORF">TICRE_15460</name>
</gene>
<dbReference type="OrthoDB" id="9804799at2"/>
<feature type="transmembrane region" description="Helical" evidence="1">
    <location>
        <begin position="294"/>
        <end position="318"/>
    </location>
</feature>
<accession>A0A1U7M5A7</accession>
<proteinExistence type="predicted"/>
<evidence type="ECO:0000259" key="2">
    <source>
        <dbReference type="Pfam" id="PF05569"/>
    </source>
</evidence>
<feature type="transmembrane region" description="Helical" evidence="1">
    <location>
        <begin position="6"/>
        <end position="25"/>
    </location>
</feature>
<dbReference type="Pfam" id="PF05569">
    <property type="entry name" value="Peptidase_M56"/>
    <property type="match status" value="1"/>
</dbReference>
<organism evidence="3 4">
    <name type="scientific">Tissierella creatinophila DSM 6911</name>
    <dbReference type="NCBI Taxonomy" id="1123403"/>
    <lineage>
        <taxon>Bacteria</taxon>
        <taxon>Bacillati</taxon>
        <taxon>Bacillota</taxon>
        <taxon>Tissierellia</taxon>
        <taxon>Tissierellales</taxon>
        <taxon>Tissierellaceae</taxon>
        <taxon>Tissierella</taxon>
    </lineage>
</organism>
<keyword evidence="1" id="KW-0472">Membrane</keyword>
<dbReference type="InterPro" id="IPR008756">
    <property type="entry name" value="Peptidase_M56"/>
</dbReference>
<dbReference type="PANTHER" id="PTHR34978:SF3">
    <property type="entry name" value="SLR0241 PROTEIN"/>
    <property type="match status" value="1"/>
</dbReference>
<dbReference type="PANTHER" id="PTHR34978">
    <property type="entry name" value="POSSIBLE SENSOR-TRANSDUCER PROTEIN BLAR"/>
    <property type="match status" value="1"/>
</dbReference>
<feature type="transmembrane region" description="Helical" evidence="1">
    <location>
        <begin position="32"/>
        <end position="53"/>
    </location>
</feature>
<keyword evidence="1" id="KW-1133">Transmembrane helix</keyword>